<dbReference type="Proteomes" id="UP000093000">
    <property type="component" value="Unassembled WGS sequence"/>
</dbReference>
<keyword evidence="2" id="KW-1185">Reference proteome</keyword>
<name>A0A1C7NGI1_9FUNG</name>
<dbReference type="AlphaFoldDB" id="A0A1C7NGI1"/>
<evidence type="ECO:0000313" key="2">
    <source>
        <dbReference type="Proteomes" id="UP000093000"/>
    </source>
</evidence>
<comment type="caution">
    <text evidence="1">The sequence shown here is derived from an EMBL/GenBank/DDBJ whole genome shotgun (WGS) entry which is preliminary data.</text>
</comment>
<organism evidence="1 2">
    <name type="scientific">Choanephora cucurbitarum</name>
    <dbReference type="NCBI Taxonomy" id="101091"/>
    <lineage>
        <taxon>Eukaryota</taxon>
        <taxon>Fungi</taxon>
        <taxon>Fungi incertae sedis</taxon>
        <taxon>Mucoromycota</taxon>
        <taxon>Mucoromycotina</taxon>
        <taxon>Mucoromycetes</taxon>
        <taxon>Mucorales</taxon>
        <taxon>Mucorineae</taxon>
        <taxon>Choanephoraceae</taxon>
        <taxon>Choanephoroideae</taxon>
        <taxon>Choanephora</taxon>
    </lineage>
</organism>
<protein>
    <submittedName>
        <fullName evidence="1">Uncharacterized protein</fullName>
    </submittedName>
</protein>
<accession>A0A1C7NGI1</accession>
<sequence>MSSIEEIMYRLKARLAFANFKREHGYEQYDLYTLESNLLLRKKYRYYPIQTTHRKPIAAYHRHPTSNLISRYPLSEKRSTSPAPTLPVDDENAAAHVLVMLHQNTLCM</sequence>
<reference evidence="1 2" key="1">
    <citation type="submission" date="2016-03" db="EMBL/GenBank/DDBJ databases">
        <title>Choanephora cucurbitarum.</title>
        <authorList>
            <person name="Min B."/>
            <person name="Park H."/>
            <person name="Park J.-H."/>
            <person name="Shin H.-D."/>
            <person name="Choi I.-G."/>
        </authorList>
    </citation>
    <scope>NUCLEOTIDE SEQUENCE [LARGE SCALE GENOMIC DNA]</scope>
    <source>
        <strain evidence="1 2">KUS-F28377</strain>
    </source>
</reference>
<dbReference type="OrthoDB" id="2281617at2759"/>
<gene>
    <name evidence="1" type="ORF">A0J61_03859</name>
</gene>
<dbReference type="EMBL" id="LUGH01000175">
    <property type="protein sequence ID" value="OBZ88090.1"/>
    <property type="molecule type" value="Genomic_DNA"/>
</dbReference>
<evidence type="ECO:0000313" key="1">
    <source>
        <dbReference type="EMBL" id="OBZ88090.1"/>
    </source>
</evidence>
<dbReference type="InParanoid" id="A0A1C7NGI1"/>
<proteinExistence type="predicted"/>